<evidence type="ECO:0000313" key="2">
    <source>
        <dbReference type="EMBL" id="MBB3898804.1"/>
    </source>
</evidence>
<evidence type="ECO:0000256" key="1">
    <source>
        <dbReference type="SAM" id="SignalP"/>
    </source>
</evidence>
<organism evidence="2 3">
    <name type="scientific">Roseococcus suduntuyensis</name>
    <dbReference type="NCBI Taxonomy" id="455361"/>
    <lineage>
        <taxon>Bacteria</taxon>
        <taxon>Pseudomonadati</taxon>
        <taxon>Pseudomonadota</taxon>
        <taxon>Alphaproteobacteria</taxon>
        <taxon>Acetobacterales</taxon>
        <taxon>Roseomonadaceae</taxon>
        <taxon>Roseococcus</taxon>
    </lineage>
</organism>
<comment type="caution">
    <text evidence="2">The sequence shown here is derived from an EMBL/GenBank/DDBJ whole genome shotgun (WGS) entry which is preliminary data.</text>
</comment>
<feature type="signal peptide" evidence="1">
    <location>
        <begin position="1"/>
        <end position="24"/>
    </location>
</feature>
<dbReference type="EMBL" id="JACIDJ010000003">
    <property type="protein sequence ID" value="MBB3898804.1"/>
    <property type="molecule type" value="Genomic_DNA"/>
</dbReference>
<protein>
    <submittedName>
        <fullName evidence="2">Uncharacterized protein</fullName>
    </submittedName>
</protein>
<reference evidence="2 3" key="1">
    <citation type="submission" date="2020-08" db="EMBL/GenBank/DDBJ databases">
        <title>Genomic Encyclopedia of Type Strains, Phase IV (KMG-IV): sequencing the most valuable type-strain genomes for metagenomic binning, comparative biology and taxonomic classification.</title>
        <authorList>
            <person name="Goeker M."/>
        </authorList>
    </citation>
    <scope>NUCLEOTIDE SEQUENCE [LARGE SCALE GENOMIC DNA]</scope>
    <source>
        <strain evidence="2 3">DSM 19979</strain>
    </source>
</reference>
<dbReference type="AlphaFoldDB" id="A0A840AF16"/>
<evidence type="ECO:0000313" key="3">
    <source>
        <dbReference type="Proteomes" id="UP000553193"/>
    </source>
</evidence>
<accession>A0A840AF16</accession>
<proteinExistence type="predicted"/>
<name>A0A840AF16_9PROT</name>
<sequence length="143" mass="15683">MPSLRRRSLLLAAPALAAPALARAQSGPPHEWLFGTWTGGIFPAVDTQGPGCFGNAVVIFTRDVIMRMANLDVAYRQRLIETVAVTNDGVEIRLVSQGGRMMPESGFGCENNPDLLRVVRRGDDEIAFPNCIEFPSVLRRCRT</sequence>
<feature type="chain" id="PRO_5032565491" evidence="1">
    <location>
        <begin position="25"/>
        <end position="143"/>
    </location>
</feature>
<keyword evidence="3" id="KW-1185">Reference proteome</keyword>
<dbReference type="Proteomes" id="UP000553193">
    <property type="component" value="Unassembled WGS sequence"/>
</dbReference>
<keyword evidence="1" id="KW-0732">Signal</keyword>
<gene>
    <name evidence="2" type="ORF">GGQ83_002247</name>
</gene>